<evidence type="ECO:0000256" key="1">
    <source>
        <dbReference type="SAM" id="Coils"/>
    </source>
</evidence>
<name>A0A1C3CSW1_9GAMM</name>
<reference evidence="3 4" key="1">
    <citation type="submission" date="2016-07" db="EMBL/GenBank/DDBJ databases">
        <title>Acinetobacter sp. ANC 4603.</title>
        <authorList>
            <person name="Radolfova-Krizova L."/>
            <person name="Nemec A."/>
        </authorList>
    </citation>
    <scope>NUCLEOTIDE SEQUENCE [LARGE SCALE GENOMIC DNA]</scope>
    <source>
        <strain evidence="3 4">ANC 4603</strain>
    </source>
</reference>
<evidence type="ECO:0000313" key="4">
    <source>
        <dbReference type="Proteomes" id="UP000186553"/>
    </source>
</evidence>
<dbReference type="Proteomes" id="UP000186553">
    <property type="component" value="Unassembled WGS sequence"/>
</dbReference>
<feature type="transmembrane region" description="Helical" evidence="2">
    <location>
        <begin position="12"/>
        <end position="32"/>
    </location>
</feature>
<keyword evidence="2" id="KW-1133">Transmembrane helix</keyword>
<protein>
    <submittedName>
        <fullName evidence="3">Uncharacterized protein</fullName>
    </submittedName>
</protein>
<gene>
    <name evidence="3" type="ORF">BBP83_13515</name>
</gene>
<dbReference type="RefSeq" id="WP_068889818.1">
    <property type="nucleotide sequence ID" value="NZ_CBCRUU010000007.1"/>
</dbReference>
<feature type="coiled-coil region" evidence="1">
    <location>
        <begin position="89"/>
        <end position="134"/>
    </location>
</feature>
<evidence type="ECO:0000256" key="2">
    <source>
        <dbReference type="SAM" id="Phobius"/>
    </source>
</evidence>
<dbReference type="AlphaFoldDB" id="A0A1C3CSW1"/>
<keyword evidence="1" id="KW-0175">Coiled coil</keyword>
<dbReference type="STRING" id="1891224.BBP83_13515"/>
<proteinExistence type="predicted"/>
<dbReference type="OrthoDB" id="6712757at2"/>
<dbReference type="EMBL" id="MBDL01000015">
    <property type="protein sequence ID" value="ODA11807.1"/>
    <property type="molecule type" value="Genomic_DNA"/>
</dbReference>
<keyword evidence="2" id="KW-0812">Transmembrane</keyword>
<evidence type="ECO:0000313" key="3">
    <source>
        <dbReference type="EMBL" id="ODA11807.1"/>
    </source>
</evidence>
<keyword evidence="4" id="KW-1185">Reference proteome</keyword>
<sequence length="139" mass="15326">MIEDRNHNPKLLIGIAGGLIAVIAIFLAYQWFIASNVENSPTYETELTTPAQVKAKPAEAVPLAEAEPTQKLIEEDILQAPVPENASIAKEEIAKLDDIQLQLAEQENTLKAQHADADQLLKLKEEQIKLLEAQLAQTH</sequence>
<comment type="caution">
    <text evidence="3">The sequence shown here is derived from an EMBL/GenBank/DDBJ whole genome shotgun (WGS) entry which is preliminary data.</text>
</comment>
<accession>A0A1C3CSW1</accession>
<keyword evidence="2" id="KW-0472">Membrane</keyword>
<organism evidence="3 4">
    <name type="scientific">Acinetobacter celticus</name>
    <dbReference type="NCBI Taxonomy" id="1891224"/>
    <lineage>
        <taxon>Bacteria</taxon>
        <taxon>Pseudomonadati</taxon>
        <taxon>Pseudomonadota</taxon>
        <taxon>Gammaproteobacteria</taxon>
        <taxon>Moraxellales</taxon>
        <taxon>Moraxellaceae</taxon>
        <taxon>Acinetobacter</taxon>
    </lineage>
</organism>